<dbReference type="AlphaFoldDB" id="A0A2W1LSY7"/>
<dbReference type="GO" id="GO:0007165">
    <property type="term" value="P:signal transduction"/>
    <property type="evidence" value="ECO:0007669"/>
    <property type="project" value="UniProtKB-KW"/>
</dbReference>
<dbReference type="InterPro" id="IPR033463">
    <property type="entry name" value="sCache_3"/>
</dbReference>
<dbReference type="CDD" id="cd06225">
    <property type="entry name" value="HAMP"/>
    <property type="match status" value="1"/>
</dbReference>
<keyword evidence="3 9" id="KW-0812">Transmembrane</keyword>
<keyword evidence="5 9" id="KW-0472">Membrane</keyword>
<dbReference type="Pfam" id="PF17202">
    <property type="entry name" value="sCache_3_3"/>
    <property type="match status" value="1"/>
</dbReference>
<organism evidence="12 13">
    <name type="scientific">Paenibacillus sambharensis</name>
    <dbReference type="NCBI Taxonomy" id="1803190"/>
    <lineage>
        <taxon>Bacteria</taxon>
        <taxon>Bacillati</taxon>
        <taxon>Bacillota</taxon>
        <taxon>Bacilli</taxon>
        <taxon>Bacillales</taxon>
        <taxon>Paenibacillaceae</taxon>
        <taxon>Paenibacillus</taxon>
    </lineage>
</organism>
<dbReference type="Gene3D" id="1.10.287.950">
    <property type="entry name" value="Methyl-accepting chemotaxis protein"/>
    <property type="match status" value="1"/>
</dbReference>
<dbReference type="Pfam" id="PF00672">
    <property type="entry name" value="HAMP"/>
    <property type="match status" value="1"/>
</dbReference>
<dbReference type="InterPro" id="IPR029151">
    <property type="entry name" value="Sensor-like_sf"/>
</dbReference>
<gene>
    <name evidence="12" type="ORF">DNH61_16445</name>
</gene>
<feature type="domain" description="Methyl-accepting transducer" evidence="10">
    <location>
        <begin position="285"/>
        <end position="521"/>
    </location>
</feature>
<dbReference type="SMART" id="SM00283">
    <property type="entry name" value="MA"/>
    <property type="match status" value="1"/>
</dbReference>
<evidence type="ECO:0000313" key="12">
    <source>
        <dbReference type="EMBL" id="PZD94557.1"/>
    </source>
</evidence>
<keyword evidence="6 8" id="KW-0807">Transducer</keyword>
<dbReference type="SUPFAM" id="SSF103190">
    <property type="entry name" value="Sensory domain-like"/>
    <property type="match status" value="1"/>
</dbReference>
<name>A0A2W1LSY7_9BACL</name>
<dbReference type="PROSITE" id="PS50885">
    <property type="entry name" value="HAMP"/>
    <property type="match status" value="1"/>
</dbReference>
<comment type="caution">
    <text evidence="12">The sequence shown here is derived from an EMBL/GenBank/DDBJ whole genome shotgun (WGS) entry which is preliminary data.</text>
</comment>
<evidence type="ECO:0000256" key="4">
    <source>
        <dbReference type="ARBA" id="ARBA00022989"/>
    </source>
</evidence>
<evidence type="ECO:0000256" key="1">
    <source>
        <dbReference type="ARBA" id="ARBA00004651"/>
    </source>
</evidence>
<comment type="similarity">
    <text evidence="7">Belongs to the methyl-accepting chemotaxis (MCP) protein family.</text>
</comment>
<feature type="domain" description="HAMP" evidence="11">
    <location>
        <begin position="209"/>
        <end position="262"/>
    </location>
</feature>
<keyword evidence="2" id="KW-1003">Cell membrane</keyword>
<dbReference type="SMART" id="SM00304">
    <property type="entry name" value="HAMP"/>
    <property type="match status" value="1"/>
</dbReference>
<dbReference type="EMBL" id="QKRB01000051">
    <property type="protein sequence ID" value="PZD94557.1"/>
    <property type="molecule type" value="Genomic_DNA"/>
</dbReference>
<dbReference type="Proteomes" id="UP000249522">
    <property type="component" value="Unassembled WGS sequence"/>
</dbReference>
<dbReference type="PANTHER" id="PTHR32089">
    <property type="entry name" value="METHYL-ACCEPTING CHEMOTAXIS PROTEIN MCPB"/>
    <property type="match status" value="1"/>
</dbReference>
<evidence type="ECO:0000256" key="6">
    <source>
        <dbReference type="ARBA" id="ARBA00023224"/>
    </source>
</evidence>
<dbReference type="InterPro" id="IPR003660">
    <property type="entry name" value="HAMP_dom"/>
</dbReference>
<dbReference type="PROSITE" id="PS50111">
    <property type="entry name" value="CHEMOTAXIS_TRANSDUC_2"/>
    <property type="match status" value="1"/>
</dbReference>
<accession>A0A2W1LSY7</accession>
<feature type="transmembrane region" description="Helical" evidence="9">
    <location>
        <begin position="189"/>
        <end position="208"/>
    </location>
</feature>
<evidence type="ECO:0000256" key="2">
    <source>
        <dbReference type="ARBA" id="ARBA00022475"/>
    </source>
</evidence>
<comment type="subcellular location">
    <subcellularLocation>
        <location evidence="1">Cell membrane</location>
        <topology evidence="1">Multi-pass membrane protein</topology>
    </subcellularLocation>
</comment>
<evidence type="ECO:0000259" key="10">
    <source>
        <dbReference type="PROSITE" id="PS50111"/>
    </source>
</evidence>
<dbReference type="Pfam" id="PF00015">
    <property type="entry name" value="MCPsignal"/>
    <property type="match status" value="1"/>
</dbReference>
<proteinExistence type="inferred from homology"/>
<keyword evidence="13" id="KW-1185">Reference proteome</keyword>
<evidence type="ECO:0000313" key="13">
    <source>
        <dbReference type="Proteomes" id="UP000249522"/>
    </source>
</evidence>
<evidence type="ECO:0000256" key="5">
    <source>
        <dbReference type="ARBA" id="ARBA00023136"/>
    </source>
</evidence>
<sequence>MLKHLSLSIKWKLIGFIMLIVLLGSSAIGYYAVTHAKEELLGAAHQKLQSDLNTGKLMLDTLYPGSWSVRDGMLYKGDVQLNDNFDFVDRFGEETGDTVTIFLHDTRIATNVKKEDGSRAVGTQVSETVADVTLAKGERYIGEANVVGQINQAAYEPILSEQGEILGIFYVGVPNKPYDQSIDAFRNRIIIFILIQLAAAVVIVWVAVARRVKPLVKSTYIAEQVSKGNLRVELQEFKSSDEIGRLSSAIGTMTMNLRQLMQDINGQVASSADQVAASAEGMSLSLEELTQSYNEVAGSTRLVAGQAESGNQAVQESSQVLLELSSLIQIANNKALAAHADSERTLESARHGAVTVKSTIQRMNAIQSQTSDTEEHVRTLADYSNQIAAIASTITDIAGSTNLLALNASIEAARAGEAGRGFAVVAGEVRKLAEQSNKEAAEVNALTGKITASIQAAVQSIMESRKEVEQGSGSAAAAGEALESILRAVEGTVANISDIMNVTNEEVASSEKIIKLINDVATTLELTLERSREVMNVTEVISGEVENLAAGSEELTAMSGELKASLAKISV</sequence>
<dbReference type="PANTHER" id="PTHR32089:SF112">
    <property type="entry name" value="LYSOZYME-LIKE PROTEIN-RELATED"/>
    <property type="match status" value="1"/>
</dbReference>
<dbReference type="GO" id="GO:0005886">
    <property type="term" value="C:plasma membrane"/>
    <property type="evidence" value="ECO:0007669"/>
    <property type="project" value="UniProtKB-SubCell"/>
</dbReference>
<evidence type="ECO:0000256" key="9">
    <source>
        <dbReference type="SAM" id="Phobius"/>
    </source>
</evidence>
<protein>
    <submittedName>
        <fullName evidence="12">Methyl-accepting chemotaxis protein</fullName>
    </submittedName>
</protein>
<dbReference type="SUPFAM" id="SSF58104">
    <property type="entry name" value="Methyl-accepting chemotaxis protein (MCP) signaling domain"/>
    <property type="match status" value="2"/>
</dbReference>
<keyword evidence="4 9" id="KW-1133">Transmembrane helix</keyword>
<evidence type="ECO:0000259" key="11">
    <source>
        <dbReference type="PROSITE" id="PS50885"/>
    </source>
</evidence>
<evidence type="ECO:0000256" key="8">
    <source>
        <dbReference type="PROSITE-ProRule" id="PRU00284"/>
    </source>
</evidence>
<evidence type="ECO:0000256" key="3">
    <source>
        <dbReference type="ARBA" id="ARBA00022692"/>
    </source>
</evidence>
<evidence type="ECO:0000256" key="7">
    <source>
        <dbReference type="ARBA" id="ARBA00029447"/>
    </source>
</evidence>
<dbReference type="InterPro" id="IPR004089">
    <property type="entry name" value="MCPsignal_dom"/>
</dbReference>
<reference evidence="12 13" key="1">
    <citation type="submission" date="2018-06" db="EMBL/GenBank/DDBJ databases">
        <title>Paenibacillus imtechensis sp. nov.</title>
        <authorList>
            <person name="Pinnaka A.K."/>
            <person name="Singh H."/>
            <person name="Kaur M."/>
        </authorList>
    </citation>
    <scope>NUCLEOTIDE SEQUENCE [LARGE SCALE GENOMIC DNA]</scope>
    <source>
        <strain evidence="12 13">SMB1</strain>
    </source>
</reference>
<dbReference type="Gene3D" id="6.10.340.10">
    <property type="match status" value="1"/>
</dbReference>